<dbReference type="HOGENOM" id="CLU_039613_16_4_6"/>
<proteinExistence type="inferred from homology"/>
<dbReference type="InterPro" id="IPR036390">
    <property type="entry name" value="WH_DNA-bd_sf"/>
</dbReference>
<dbReference type="InterPro" id="IPR036388">
    <property type="entry name" value="WH-like_DNA-bd_sf"/>
</dbReference>
<reference evidence="7" key="1">
    <citation type="journal article" date="2005" name="Science">
        <title>Life at depth: Photobacterium profundum genome sequence and expression analysis.</title>
        <authorList>
            <person name="Vezzi A."/>
            <person name="Campanaro S."/>
            <person name="D'Angelo M."/>
            <person name="Simonato F."/>
            <person name="Vitulo N."/>
            <person name="Lauro F.M."/>
            <person name="Cestaro A."/>
            <person name="Malacrida G."/>
            <person name="Simionati B."/>
            <person name="Cannata N."/>
            <person name="Romualdi C."/>
            <person name="Bartlett D.H."/>
            <person name="Valle G."/>
        </authorList>
    </citation>
    <scope>NUCLEOTIDE SEQUENCE [LARGE SCALE GENOMIC DNA]</scope>
    <source>
        <strain evidence="7">ATCC BAA-1253 / SS9</strain>
    </source>
</reference>
<dbReference type="KEGG" id="ppr:PBPRB0222"/>
<dbReference type="eggNOG" id="COG0583">
    <property type="taxonomic scope" value="Bacteria"/>
</dbReference>
<keyword evidence="2" id="KW-0805">Transcription regulation</keyword>
<evidence type="ECO:0000259" key="5">
    <source>
        <dbReference type="PROSITE" id="PS50931"/>
    </source>
</evidence>
<dbReference type="Gene3D" id="3.40.190.290">
    <property type="match status" value="1"/>
</dbReference>
<keyword evidence="4" id="KW-0804">Transcription</keyword>
<dbReference type="GO" id="GO:0043565">
    <property type="term" value="F:sequence-specific DNA binding"/>
    <property type="evidence" value="ECO:0007669"/>
    <property type="project" value="TreeGrafter"/>
</dbReference>
<dbReference type="PANTHER" id="PTHR30537:SF5">
    <property type="entry name" value="HTH-TYPE TRANSCRIPTIONAL ACTIVATOR TTDR-RELATED"/>
    <property type="match status" value="1"/>
</dbReference>
<evidence type="ECO:0000313" key="7">
    <source>
        <dbReference type="Proteomes" id="UP000000593"/>
    </source>
</evidence>
<evidence type="ECO:0000313" key="6">
    <source>
        <dbReference type="EMBL" id="CAG22095.1"/>
    </source>
</evidence>
<dbReference type="AlphaFoldDB" id="Q6LL42"/>
<feature type="domain" description="HTH lysR-type" evidence="5">
    <location>
        <begin position="7"/>
        <end position="63"/>
    </location>
</feature>
<dbReference type="STRING" id="298386.PBPRB0222"/>
<dbReference type="FunFam" id="1.10.10.10:FF:000001">
    <property type="entry name" value="LysR family transcriptional regulator"/>
    <property type="match status" value="1"/>
</dbReference>
<dbReference type="InterPro" id="IPR000847">
    <property type="entry name" value="LysR_HTH_N"/>
</dbReference>
<dbReference type="GO" id="GO:0003700">
    <property type="term" value="F:DNA-binding transcription factor activity"/>
    <property type="evidence" value="ECO:0007669"/>
    <property type="project" value="InterPro"/>
</dbReference>
<name>Q6LL42_PHOPR</name>
<accession>Q6LL42</accession>
<dbReference type="InterPro" id="IPR005119">
    <property type="entry name" value="LysR_subst-bd"/>
</dbReference>
<comment type="similarity">
    <text evidence="1">Belongs to the LysR transcriptional regulatory family.</text>
</comment>
<dbReference type="SUPFAM" id="SSF46785">
    <property type="entry name" value="Winged helix' DNA-binding domain"/>
    <property type="match status" value="1"/>
</dbReference>
<protein>
    <submittedName>
        <fullName evidence="6">Hypothetical transcription regulator protein</fullName>
    </submittedName>
</protein>
<evidence type="ECO:0000256" key="3">
    <source>
        <dbReference type="ARBA" id="ARBA00023125"/>
    </source>
</evidence>
<dbReference type="GO" id="GO:0006351">
    <property type="term" value="P:DNA-templated transcription"/>
    <property type="evidence" value="ECO:0007669"/>
    <property type="project" value="TreeGrafter"/>
</dbReference>
<dbReference type="SUPFAM" id="SSF53850">
    <property type="entry name" value="Periplasmic binding protein-like II"/>
    <property type="match status" value="1"/>
</dbReference>
<dbReference type="Pfam" id="PF00126">
    <property type="entry name" value="HTH_1"/>
    <property type="match status" value="1"/>
</dbReference>
<dbReference type="PROSITE" id="PS50931">
    <property type="entry name" value="HTH_LYSR"/>
    <property type="match status" value="1"/>
</dbReference>
<sequence>MTKDMATFNKLHYFNCVVETGSISKASKVFDVQPSSISRQLASLESELGIRLLERTTRNVGLTEAGKTYYDYSKRIISELEEAKRAVGDLQLSPIGNLKISTTVGFGESRILPLLPKFRQAYPDIRIEVELTERIVDLIEENVDIAIRSGRLPDSSLIARKLVDNHFLLCSSPEYMDENGLPDSPEQLINHDCVVYGYHGWKDWYLVKNNFQKLAIKHYMTVDSVNGQKQLILHGGGIALIPYWAVKDELDSGRLIQVLSEHQFSPCLHLSSTYAIYQNRNLVSSKMRVFLDFLRENMK</sequence>
<evidence type="ECO:0000256" key="4">
    <source>
        <dbReference type="ARBA" id="ARBA00023163"/>
    </source>
</evidence>
<organism evidence="6 7">
    <name type="scientific">Photobacterium profundum (strain SS9)</name>
    <dbReference type="NCBI Taxonomy" id="298386"/>
    <lineage>
        <taxon>Bacteria</taxon>
        <taxon>Pseudomonadati</taxon>
        <taxon>Pseudomonadota</taxon>
        <taxon>Gammaproteobacteria</taxon>
        <taxon>Vibrionales</taxon>
        <taxon>Vibrionaceae</taxon>
        <taxon>Photobacterium</taxon>
    </lineage>
</organism>
<dbReference type="Pfam" id="PF03466">
    <property type="entry name" value="LysR_substrate"/>
    <property type="match status" value="1"/>
</dbReference>
<evidence type="ECO:0000256" key="2">
    <source>
        <dbReference type="ARBA" id="ARBA00023015"/>
    </source>
</evidence>
<gene>
    <name evidence="6" type="primary">RS01682</name>
    <name evidence="6" type="ordered locus">PBPRB0222</name>
</gene>
<keyword evidence="3" id="KW-0238">DNA-binding</keyword>
<dbReference type="CDD" id="cd08422">
    <property type="entry name" value="PBP2_CrgA_like"/>
    <property type="match status" value="1"/>
</dbReference>
<dbReference type="PANTHER" id="PTHR30537">
    <property type="entry name" value="HTH-TYPE TRANSCRIPTIONAL REGULATOR"/>
    <property type="match status" value="1"/>
</dbReference>
<dbReference type="Proteomes" id="UP000000593">
    <property type="component" value="Chromosome 2"/>
</dbReference>
<dbReference type="InterPro" id="IPR058163">
    <property type="entry name" value="LysR-type_TF_proteobact-type"/>
</dbReference>
<dbReference type="Gene3D" id="1.10.10.10">
    <property type="entry name" value="Winged helix-like DNA-binding domain superfamily/Winged helix DNA-binding domain"/>
    <property type="match status" value="1"/>
</dbReference>
<evidence type="ECO:0000256" key="1">
    <source>
        <dbReference type="ARBA" id="ARBA00009437"/>
    </source>
</evidence>
<dbReference type="EMBL" id="CR378675">
    <property type="protein sequence ID" value="CAG22095.1"/>
    <property type="molecule type" value="Genomic_DNA"/>
</dbReference>
<keyword evidence="7" id="KW-1185">Reference proteome</keyword>